<proteinExistence type="inferred from homology"/>
<feature type="region of interest" description="Disordered" evidence="12">
    <location>
        <begin position="58"/>
        <end position="79"/>
    </location>
</feature>
<accession>A0AAD9YW62</accession>
<dbReference type="GO" id="GO:0015986">
    <property type="term" value="P:proton motive force-driven ATP synthesis"/>
    <property type="evidence" value="ECO:0007669"/>
    <property type="project" value="InterPro"/>
</dbReference>
<keyword evidence="4 11" id="KW-0138">CF(0)</keyword>
<evidence type="ECO:0000256" key="12">
    <source>
        <dbReference type="SAM" id="MobiDB-lite"/>
    </source>
</evidence>
<protein>
    <recommendedName>
        <fullName evidence="11">ATP synthase F(0) complex subunit e, mitochondrial</fullName>
    </recommendedName>
</protein>
<keyword evidence="14" id="KW-1185">Reference proteome</keyword>
<dbReference type="GO" id="GO:0005743">
    <property type="term" value="C:mitochondrial inner membrane"/>
    <property type="evidence" value="ECO:0007669"/>
    <property type="project" value="UniProtKB-SubCell"/>
</dbReference>
<dbReference type="AlphaFoldDB" id="A0AAD9YW62"/>
<evidence type="ECO:0000256" key="8">
    <source>
        <dbReference type="ARBA" id="ARBA00023128"/>
    </source>
</evidence>
<keyword evidence="8 11" id="KW-0496">Mitochondrion</keyword>
<dbReference type="InterPro" id="IPR008386">
    <property type="entry name" value="ATP_synth_F0_esu_mt"/>
</dbReference>
<keyword evidence="3 11" id="KW-0813">Transport</keyword>
<organism evidence="13 14">
    <name type="scientific">Lepraria neglecta</name>
    <dbReference type="NCBI Taxonomy" id="209136"/>
    <lineage>
        <taxon>Eukaryota</taxon>
        <taxon>Fungi</taxon>
        <taxon>Dikarya</taxon>
        <taxon>Ascomycota</taxon>
        <taxon>Pezizomycotina</taxon>
        <taxon>Lecanoromycetes</taxon>
        <taxon>OSLEUM clade</taxon>
        <taxon>Lecanoromycetidae</taxon>
        <taxon>Lecanorales</taxon>
        <taxon>Lecanorineae</taxon>
        <taxon>Stereocaulaceae</taxon>
        <taxon>Lepraria</taxon>
    </lineage>
</organism>
<comment type="caution">
    <text evidence="13">The sequence shown here is derived from an EMBL/GenBank/DDBJ whole genome shotgun (WGS) entry which is preliminary data.</text>
</comment>
<keyword evidence="5 11" id="KW-0375">Hydrogen ion transport</keyword>
<dbReference type="GO" id="GO:0015078">
    <property type="term" value="F:proton transmembrane transporter activity"/>
    <property type="evidence" value="ECO:0007669"/>
    <property type="project" value="InterPro"/>
</dbReference>
<evidence type="ECO:0000256" key="9">
    <source>
        <dbReference type="ARBA" id="ARBA00023136"/>
    </source>
</evidence>
<reference evidence="13" key="1">
    <citation type="submission" date="2022-11" db="EMBL/GenBank/DDBJ databases">
        <title>Chromosomal genome sequence assembly and mating type (MAT) locus characterization of the leprose asexual lichenized fungus Lepraria neglecta (Nyl.) Erichsen.</title>
        <authorList>
            <person name="Allen J.L."/>
            <person name="Pfeffer B."/>
        </authorList>
    </citation>
    <scope>NUCLEOTIDE SEQUENCE</scope>
    <source>
        <strain evidence="13">Allen 5258</strain>
    </source>
</reference>
<keyword evidence="6 11" id="KW-0999">Mitochondrion inner membrane</keyword>
<dbReference type="EMBL" id="JASNWA010000011">
    <property type="protein sequence ID" value="KAK3167174.1"/>
    <property type="molecule type" value="Genomic_DNA"/>
</dbReference>
<gene>
    <name evidence="13" type="ORF">OEA41_010300</name>
</gene>
<sequence>MASSGANVLRYSALGAGIFYGLYHQSALKAKSKINQIDADYQHQSSLIQKAKAEWTKKTMPKESKTEGGGGECFSFFLS</sequence>
<dbReference type="Pfam" id="PF05680">
    <property type="entry name" value="ATP-synt_E"/>
    <property type="match status" value="1"/>
</dbReference>
<evidence type="ECO:0000256" key="4">
    <source>
        <dbReference type="ARBA" id="ARBA00022547"/>
    </source>
</evidence>
<evidence type="ECO:0000256" key="7">
    <source>
        <dbReference type="ARBA" id="ARBA00023065"/>
    </source>
</evidence>
<evidence type="ECO:0000256" key="3">
    <source>
        <dbReference type="ARBA" id="ARBA00022448"/>
    </source>
</evidence>
<evidence type="ECO:0000256" key="5">
    <source>
        <dbReference type="ARBA" id="ARBA00022781"/>
    </source>
</evidence>
<name>A0AAD9YW62_9LECA</name>
<evidence type="ECO:0000256" key="10">
    <source>
        <dbReference type="ARBA" id="ARBA00023310"/>
    </source>
</evidence>
<comment type="function">
    <text evidence="11">Subunit e, of the mitochondrial membrane ATP synthase complex (F(1)F(0) ATP synthase or Complex V) that produces ATP from ADP in the presence of a proton gradient across the membrane which is generated by electron transport complexes of the respiratory chain. ATP synthase complex consist of a soluble F(1) head domain - the catalytic core - and a membrane F(1) domain - the membrane proton channel. These two domains are linked by a central stalk rotating inside the F(1) region and a stationary peripheral stalk. During catalysis, ATP synthesis in the catalytic domain of F(1) is coupled via a rotary mechanism of the central stalk subunits to proton translocation. In vivo, can only synthesize ATP although its ATP hydrolase activity can be activated artificially in vitro. Part of the complex F(0) domain.</text>
</comment>
<keyword evidence="9" id="KW-0472">Membrane</keyword>
<dbReference type="GO" id="GO:0045259">
    <property type="term" value="C:proton-transporting ATP synthase complex"/>
    <property type="evidence" value="ECO:0007669"/>
    <property type="project" value="UniProtKB-UniRule"/>
</dbReference>
<evidence type="ECO:0000313" key="13">
    <source>
        <dbReference type="EMBL" id="KAK3167174.1"/>
    </source>
</evidence>
<comment type="subunit">
    <text evidence="11">F-type ATPases have 2 components, CF(1) - the catalytic core - and CF(0) - the membrane proton channel. CF(1) and CF(0) have multiple subunits.</text>
</comment>
<evidence type="ECO:0000256" key="11">
    <source>
        <dbReference type="RuleBase" id="RU367005"/>
    </source>
</evidence>
<keyword evidence="7 11" id="KW-0406">Ion transport</keyword>
<evidence type="ECO:0000313" key="14">
    <source>
        <dbReference type="Proteomes" id="UP001276659"/>
    </source>
</evidence>
<comment type="similarity">
    <text evidence="2 11">Belongs to the ATPase e subunit family.</text>
</comment>
<evidence type="ECO:0000256" key="2">
    <source>
        <dbReference type="ARBA" id="ARBA00007333"/>
    </source>
</evidence>
<evidence type="ECO:0000256" key="6">
    <source>
        <dbReference type="ARBA" id="ARBA00022792"/>
    </source>
</evidence>
<comment type="subcellular location">
    <subcellularLocation>
        <location evidence="1 11">Mitochondrion inner membrane</location>
    </subcellularLocation>
</comment>
<evidence type="ECO:0000256" key="1">
    <source>
        <dbReference type="ARBA" id="ARBA00004273"/>
    </source>
</evidence>
<dbReference type="Proteomes" id="UP001276659">
    <property type="component" value="Unassembled WGS sequence"/>
</dbReference>
<keyword evidence="10 11" id="KW-0066">ATP synthesis</keyword>